<dbReference type="Proteomes" id="UP000662931">
    <property type="component" value="Chromosome 1"/>
</dbReference>
<evidence type="ECO:0000313" key="3">
    <source>
        <dbReference type="Proteomes" id="UP000662931"/>
    </source>
</evidence>
<sequence length="109" mass="12096">MSSFLDRWLYDRGAKSHSGTSMLNTNSYNSASSKATQEKVNNYQAAASPGTSPNLMNIPYSYYKQQQLLPEPKLNSNTKFDEINADKPMLAERRGSTSSTSSTSSEEKE</sequence>
<name>A0A875RNI0_EENNA</name>
<dbReference type="EMBL" id="CP064812">
    <property type="protein sequence ID" value="QPG73760.1"/>
    <property type="molecule type" value="Genomic_DNA"/>
</dbReference>
<proteinExistence type="predicted"/>
<feature type="compositionally biased region" description="Basic and acidic residues" evidence="1">
    <location>
        <begin position="79"/>
        <end position="95"/>
    </location>
</feature>
<organism evidence="2 3">
    <name type="scientific">Eeniella nana</name>
    <name type="common">Yeast</name>
    <name type="synonym">Brettanomyces nanus</name>
    <dbReference type="NCBI Taxonomy" id="13502"/>
    <lineage>
        <taxon>Eukaryota</taxon>
        <taxon>Fungi</taxon>
        <taxon>Dikarya</taxon>
        <taxon>Ascomycota</taxon>
        <taxon>Saccharomycotina</taxon>
        <taxon>Pichiomycetes</taxon>
        <taxon>Pichiales</taxon>
        <taxon>Pichiaceae</taxon>
        <taxon>Brettanomyces</taxon>
    </lineage>
</organism>
<dbReference type="AlphaFoldDB" id="A0A875RNI0"/>
<protein>
    <submittedName>
        <fullName evidence="2">Uncharacterized protein</fullName>
    </submittedName>
</protein>
<feature type="region of interest" description="Disordered" evidence="1">
    <location>
        <begin position="15"/>
        <end position="39"/>
    </location>
</feature>
<evidence type="ECO:0000313" key="2">
    <source>
        <dbReference type="EMBL" id="QPG73760.1"/>
    </source>
</evidence>
<feature type="compositionally biased region" description="Low complexity" evidence="1">
    <location>
        <begin position="96"/>
        <end position="109"/>
    </location>
</feature>
<dbReference type="OrthoDB" id="10577188at2759"/>
<dbReference type="RefSeq" id="XP_038777325.1">
    <property type="nucleotide sequence ID" value="XM_038921397.1"/>
</dbReference>
<reference evidence="2" key="1">
    <citation type="submission" date="2020-10" db="EMBL/GenBank/DDBJ databases">
        <authorList>
            <person name="Roach M.J.R."/>
        </authorList>
    </citation>
    <scope>NUCLEOTIDE SEQUENCE</scope>
    <source>
        <strain evidence="2">CBS 1945</strain>
    </source>
</reference>
<dbReference type="KEGG" id="bnn:FOA43_001074"/>
<evidence type="ECO:0000256" key="1">
    <source>
        <dbReference type="SAM" id="MobiDB-lite"/>
    </source>
</evidence>
<dbReference type="GeneID" id="62194475"/>
<keyword evidence="3" id="KW-1185">Reference proteome</keyword>
<gene>
    <name evidence="2" type="ORF">FOA43_001074</name>
</gene>
<accession>A0A875RNI0</accession>
<feature type="region of interest" description="Disordered" evidence="1">
    <location>
        <begin position="70"/>
        <end position="109"/>
    </location>
</feature>
<feature type="compositionally biased region" description="Polar residues" evidence="1">
    <location>
        <begin position="17"/>
        <end position="39"/>
    </location>
</feature>